<dbReference type="Pfam" id="PF02171">
    <property type="entry name" value="Piwi"/>
    <property type="match status" value="1"/>
</dbReference>
<protein>
    <submittedName>
        <fullName evidence="5">Piwi domain-containing protein</fullName>
    </submittedName>
</protein>
<dbReference type="PROSITE" id="PS50822">
    <property type="entry name" value="PIWI"/>
    <property type="match status" value="1"/>
</dbReference>
<feature type="domain" description="Piwi" evidence="3">
    <location>
        <begin position="653"/>
        <end position="968"/>
    </location>
</feature>
<dbReference type="PROSITE" id="PS50821">
    <property type="entry name" value="PAZ"/>
    <property type="match status" value="1"/>
</dbReference>
<dbReference type="Gene3D" id="2.170.260.10">
    <property type="entry name" value="paz domain"/>
    <property type="match status" value="1"/>
</dbReference>
<dbReference type="SMART" id="SM00950">
    <property type="entry name" value="Piwi"/>
    <property type="match status" value="1"/>
</dbReference>
<dbReference type="Pfam" id="PF02170">
    <property type="entry name" value="PAZ"/>
    <property type="match status" value="1"/>
</dbReference>
<dbReference type="WBParaSite" id="Pan_g16802.t1">
    <property type="protein sequence ID" value="Pan_g16802.t1"/>
    <property type="gene ID" value="Pan_g16802"/>
</dbReference>
<dbReference type="CDD" id="cd02846">
    <property type="entry name" value="PAZ_argonaute_like"/>
    <property type="match status" value="1"/>
</dbReference>
<evidence type="ECO:0000313" key="5">
    <source>
        <dbReference type="WBParaSite" id="Pan_g16802.t1"/>
    </source>
</evidence>
<reference evidence="5" key="2">
    <citation type="submission" date="2020-10" db="UniProtKB">
        <authorList>
            <consortium name="WormBaseParasite"/>
        </authorList>
    </citation>
    <scope>IDENTIFICATION</scope>
</reference>
<evidence type="ECO:0000259" key="2">
    <source>
        <dbReference type="PROSITE" id="PS50821"/>
    </source>
</evidence>
<dbReference type="Gene3D" id="3.40.50.2300">
    <property type="match status" value="1"/>
</dbReference>
<dbReference type="Gene3D" id="3.30.420.10">
    <property type="entry name" value="Ribonuclease H-like superfamily/Ribonuclease H"/>
    <property type="match status" value="1"/>
</dbReference>
<dbReference type="SMART" id="SM00949">
    <property type="entry name" value="PAZ"/>
    <property type="match status" value="1"/>
</dbReference>
<dbReference type="SUPFAM" id="SSF53098">
    <property type="entry name" value="Ribonuclease H-like"/>
    <property type="match status" value="1"/>
</dbReference>
<organism evidence="4 5">
    <name type="scientific">Panagrellus redivivus</name>
    <name type="common">Microworm</name>
    <dbReference type="NCBI Taxonomy" id="6233"/>
    <lineage>
        <taxon>Eukaryota</taxon>
        <taxon>Metazoa</taxon>
        <taxon>Ecdysozoa</taxon>
        <taxon>Nematoda</taxon>
        <taxon>Chromadorea</taxon>
        <taxon>Rhabditida</taxon>
        <taxon>Tylenchina</taxon>
        <taxon>Panagrolaimomorpha</taxon>
        <taxon>Panagrolaimoidea</taxon>
        <taxon>Panagrolaimidae</taxon>
        <taxon>Panagrellus</taxon>
    </lineage>
</organism>
<dbReference type="GO" id="GO:0003723">
    <property type="term" value="F:RNA binding"/>
    <property type="evidence" value="ECO:0007669"/>
    <property type="project" value="InterPro"/>
</dbReference>
<evidence type="ECO:0000256" key="1">
    <source>
        <dbReference type="RuleBase" id="RU361178"/>
    </source>
</evidence>
<dbReference type="InterPro" id="IPR012337">
    <property type="entry name" value="RNaseH-like_sf"/>
</dbReference>
<dbReference type="InterPro" id="IPR036085">
    <property type="entry name" value="PAZ_dom_sf"/>
</dbReference>
<dbReference type="SUPFAM" id="SSF101690">
    <property type="entry name" value="PAZ domain"/>
    <property type="match status" value="1"/>
</dbReference>
<dbReference type="AlphaFoldDB" id="A0A7E4ZTR8"/>
<dbReference type="PANTHER" id="PTHR22891">
    <property type="entry name" value="EUKARYOTIC TRANSLATION INITIATION FACTOR 2C"/>
    <property type="match status" value="1"/>
</dbReference>
<dbReference type="InterPro" id="IPR003100">
    <property type="entry name" value="PAZ_dom"/>
</dbReference>
<proteinExistence type="inferred from homology"/>
<accession>A0A7E4ZTR8</accession>
<reference evidence="4" key="1">
    <citation type="journal article" date="2013" name="Genetics">
        <title>The draft genome and transcriptome of Panagrellus redivivus are shaped by the harsh demands of a free-living lifestyle.</title>
        <authorList>
            <person name="Srinivasan J."/>
            <person name="Dillman A.R."/>
            <person name="Macchietto M.G."/>
            <person name="Heikkinen L."/>
            <person name="Lakso M."/>
            <person name="Fracchia K.M."/>
            <person name="Antoshechkin I."/>
            <person name="Mortazavi A."/>
            <person name="Wong G."/>
            <person name="Sternberg P.W."/>
        </authorList>
    </citation>
    <scope>NUCLEOTIDE SEQUENCE [LARGE SCALE GENOMIC DNA]</scope>
    <source>
        <strain evidence="4">MT8872</strain>
    </source>
</reference>
<keyword evidence="4" id="KW-1185">Reference proteome</keyword>
<comment type="similarity">
    <text evidence="1">Belongs to the argonaute family.</text>
</comment>
<sequence>MHGSGTAECAEVSRTQLMRSRSRSLGQRVACSAHARVTYPNGIALEERESGPWNEPIAPMDRDLRRTPSRGHVHCDACYPVRATLLPGYRVPAMSVYSRTRSTVGGDLSSQMESMSLSSTCSLEMPPKPEPGTMCYRRIDITTNMHGIAIPEDLKVYRYDVTIQATKQRPDGTIINVDFTKREKADSTNVARKTACVQIMNEVFKHYKFVDSHRLIYDMQSTLLAFHEQIQPDVLNVTLEVEHPNPSPEHEGYTFAATIRVAGNGEPITREQLDNCHMPGKTHELQQAIELLTSQVPFRHPEEHVPFPGGKSFLICPKNYGFNDADTPNITGYAYLAVGVQKSSRIIEGPRGPGNRRAAIVVTTKKTPFFGPYNFLQSVSSVCNSVLNNEQLSSRDLDRMKRIFHGVRVRAIYGSKRVYTVSSFARETAHTAHFMDPTGNQITVAEYLFNTYGVTLRYPDTNLVQESGSKKSLIPMELLVVEDNQRIRSEQQNPQMVADLTRKCAIPPSELRVHNMLNAESIGISDRNPSPYVTAVDCKVMGNPMPVKQARVLPAPQMVYNGGAANYITKTWNQGQLRYLVPAKLQQWLMVVISDPRRTDDFNEHRLRQLYEAIATQAKRCGMTIGMPGIYKIGVDIDDLRNVFEKCSIEGVKYAFFVHTDADNTLHNETKRFEKSYGVVTQLIRMRNATDIVVKNRRAVTENVVHKMNIKLGGVNYELRLPEASIQASLGAKTLCIGVALNHPGAINPSLRASIGTVPTIVGYAANDKASPFEFVGNFILQTTNKEDRVHDFGAIVMECVNRFTLARGFPPERVFVFRNGCPEGQYNTVLATEVRAITRAMQSAGCHATLSFITTNKLHNVRFMKENAVRSEQPAEQNIPSGTIIDTKVVHPVYHEFYLNAHTAIQGTAKTPRFTVLYDDNHLSSDALQLLCYTLCFGHQIVCLPTSLPSPVYIASRYAERGRAIVTSQMRSENETSIEEMTYKGALRDVRINA</sequence>
<dbReference type="InterPro" id="IPR036397">
    <property type="entry name" value="RNaseH_sf"/>
</dbReference>
<evidence type="ECO:0000313" key="4">
    <source>
        <dbReference type="Proteomes" id="UP000492821"/>
    </source>
</evidence>
<dbReference type="Proteomes" id="UP000492821">
    <property type="component" value="Unassembled WGS sequence"/>
</dbReference>
<name>A0A7E4ZTR8_PANRE</name>
<evidence type="ECO:0000259" key="3">
    <source>
        <dbReference type="PROSITE" id="PS50822"/>
    </source>
</evidence>
<feature type="domain" description="PAZ" evidence="2">
    <location>
        <begin position="381"/>
        <end position="483"/>
    </location>
</feature>
<dbReference type="InterPro" id="IPR003165">
    <property type="entry name" value="Piwi"/>
</dbReference>